<dbReference type="AlphaFoldDB" id="A0AAE1LPI9"/>
<name>A0AAE1LPI9_9NEOP</name>
<keyword evidence="2" id="KW-0732">Signal</keyword>
<evidence type="ECO:0000256" key="1">
    <source>
        <dbReference type="SAM" id="MobiDB-lite"/>
    </source>
</evidence>
<organism evidence="3 4">
    <name type="scientific">Frankliniella fusca</name>
    <dbReference type="NCBI Taxonomy" id="407009"/>
    <lineage>
        <taxon>Eukaryota</taxon>
        <taxon>Metazoa</taxon>
        <taxon>Ecdysozoa</taxon>
        <taxon>Arthropoda</taxon>
        <taxon>Hexapoda</taxon>
        <taxon>Insecta</taxon>
        <taxon>Pterygota</taxon>
        <taxon>Neoptera</taxon>
        <taxon>Paraneoptera</taxon>
        <taxon>Thysanoptera</taxon>
        <taxon>Terebrantia</taxon>
        <taxon>Thripoidea</taxon>
        <taxon>Thripidae</taxon>
        <taxon>Frankliniella</taxon>
    </lineage>
</organism>
<reference evidence="3" key="2">
    <citation type="journal article" date="2023" name="BMC Genomics">
        <title>Pest status, molecular evolution, and epigenetic factors derived from the genome assembly of Frankliniella fusca, a thysanopteran phytovirus vector.</title>
        <authorList>
            <person name="Catto M.A."/>
            <person name="Labadie P.E."/>
            <person name="Jacobson A.L."/>
            <person name="Kennedy G.G."/>
            <person name="Srinivasan R."/>
            <person name="Hunt B.G."/>
        </authorList>
    </citation>
    <scope>NUCLEOTIDE SEQUENCE</scope>
    <source>
        <strain evidence="3">PL_HMW_Pooled</strain>
    </source>
</reference>
<feature type="compositionally biased region" description="Basic and acidic residues" evidence="1">
    <location>
        <begin position="86"/>
        <end position="110"/>
    </location>
</feature>
<evidence type="ECO:0000313" key="4">
    <source>
        <dbReference type="Proteomes" id="UP001219518"/>
    </source>
</evidence>
<sequence>MYNVNVFLVLAAGALMAAEARLPQTEDISAPGVFSVEESAPYPFAPEALEPTLPVEKQDEAVDVPLPPRVVRKRSTTVFRPLFATRERDAERQEARERRREYWQREEQRRRSAQVQRQQPYPGQYRPYPAGAYPGAYPAGRNGVAF</sequence>
<feature type="signal peptide" evidence="2">
    <location>
        <begin position="1"/>
        <end position="20"/>
    </location>
</feature>
<feature type="region of interest" description="Disordered" evidence="1">
    <location>
        <begin position="86"/>
        <end position="146"/>
    </location>
</feature>
<gene>
    <name evidence="3" type="ORF">KUF71_015557</name>
</gene>
<evidence type="ECO:0000313" key="3">
    <source>
        <dbReference type="EMBL" id="KAK3927273.1"/>
    </source>
</evidence>
<feature type="compositionally biased region" description="Low complexity" evidence="1">
    <location>
        <begin position="113"/>
        <end position="146"/>
    </location>
</feature>
<dbReference type="EMBL" id="JAHWGI010001285">
    <property type="protein sequence ID" value="KAK3927273.1"/>
    <property type="molecule type" value="Genomic_DNA"/>
</dbReference>
<feature type="chain" id="PRO_5042023578" evidence="2">
    <location>
        <begin position="21"/>
        <end position="146"/>
    </location>
</feature>
<evidence type="ECO:0000256" key="2">
    <source>
        <dbReference type="SAM" id="SignalP"/>
    </source>
</evidence>
<comment type="caution">
    <text evidence="3">The sequence shown here is derived from an EMBL/GenBank/DDBJ whole genome shotgun (WGS) entry which is preliminary data.</text>
</comment>
<protein>
    <submittedName>
        <fullName evidence="3">MAP-homologous protein 1</fullName>
    </submittedName>
</protein>
<reference evidence="3" key="1">
    <citation type="submission" date="2021-07" db="EMBL/GenBank/DDBJ databases">
        <authorList>
            <person name="Catto M.A."/>
            <person name="Jacobson A."/>
            <person name="Kennedy G."/>
            <person name="Labadie P."/>
            <person name="Hunt B.G."/>
            <person name="Srinivasan R."/>
        </authorList>
    </citation>
    <scope>NUCLEOTIDE SEQUENCE</scope>
    <source>
        <strain evidence="3">PL_HMW_Pooled</strain>
        <tissue evidence="3">Head</tissue>
    </source>
</reference>
<accession>A0AAE1LPI9</accession>
<proteinExistence type="predicted"/>
<dbReference type="Proteomes" id="UP001219518">
    <property type="component" value="Unassembled WGS sequence"/>
</dbReference>
<keyword evidence="4" id="KW-1185">Reference proteome</keyword>